<comment type="caution">
    <text evidence="6">The sequence shown here is derived from an EMBL/GenBank/DDBJ whole genome shotgun (WGS) entry which is preliminary data.</text>
</comment>
<organism evidence="6 7">
    <name type="scientific">Quercus rubra</name>
    <name type="common">Northern red oak</name>
    <name type="synonym">Quercus borealis</name>
    <dbReference type="NCBI Taxonomy" id="3512"/>
    <lineage>
        <taxon>Eukaryota</taxon>
        <taxon>Viridiplantae</taxon>
        <taxon>Streptophyta</taxon>
        <taxon>Embryophyta</taxon>
        <taxon>Tracheophyta</taxon>
        <taxon>Spermatophyta</taxon>
        <taxon>Magnoliopsida</taxon>
        <taxon>eudicotyledons</taxon>
        <taxon>Gunneridae</taxon>
        <taxon>Pentapetalae</taxon>
        <taxon>rosids</taxon>
        <taxon>fabids</taxon>
        <taxon>Fagales</taxon>
        <taxon>Fagaceae</taxon>
        <taxon>Quercus</taxon>
    </lineage>
</organism>
<feature type="domain" description="SHSP" evidence="5">
    <location>
        <begin position="200"/>
        <end position="306"/>
    </location>
</feature>
<name>A0AAN7EQY8_QUERU</name>
<evidence type="ECO:0000313" key="7">
    <source>
        <dbReference type="Proteomes" id="UP001324115"/>
    </source>
</evidence>
<evidence type="ECO:0000256" key="1">
    <source>
        <dbReference type="ARBA" id="ARBA00023016"/>
    </source>
</evidence>
<dbReference type="InterPro" id="IPR008978">
    <property type="entry name" value="HSP20-like_chaperone"/>
</dbReference>
<protein>
    <recommendedName>
        <fullName evidence="5">SHSP domain-containing protein</fullName>
    </recommendedName>
</protein>
<dbReference type="PANTHER" id="PTHR11527">
    <property type="entry name" value="HEAT-SHOCK PROTEIN 20 FAMILY MEMBER"/>
    <property type="match status" value="1"/>
</dbReference>
<dbReference type="Proteomes" id="UP001324115">
    <property type="component" value="Unassembled WGS sequence"/>
</dbReference>
<keyword evidence="1" id="KW-0346">Stress response</keyword>
<comment type="similarity">
    <text evidence="2 3">Belongs to the small heat shock protein (HSP20) family.</text>
</comment>
<dbReference type="Gene3D" id="2.60.40.790">
    <property type="match status" value="1"/>
</dbReference>
<accession>A0AAN7EQY8</accession>
<evidence type="ECO:0000256" key="4">
    <source>
        <dbReference type="SAM" id="MobiDB-lite"/>
    </source>
</evidence>
<proteinExistence type="inferred from homology"/>
<dbReference type="InterPro" id="IPR031107">
    <property type="entry name" value="Small_HSP"/>
</dbReference>
<dbReference type="PROSITE" id="PS01031">
    <property type="entry name" value="SHSP"/>
    <property type="match status" value="1"/>
</dbReference>
<gene>
    <name evidence="6" type="ORF">RGQ29_028120</name>
</gene>
<reference evidence="6 7" key="1">
    <citation type="journal article" date="2023" name="G3 (Bethesda)">
        <title>A haplotype-resolved chromosome-scale genome for Quercus rubra L. provides insights into the genetics of adaptive traits for red oak species.</title>
        <authorList>
            <person name="Kapoor B."/>
            <person name="Jenkins J."/>
            <person name="Schmutz J."/>
            <person name="Zhebentyayeva T."/>
            <person name="Kuelheim C."/>
            <person name="Coggeshall M."/>
            <person name="Heim C."/>
            <person name="Lasky J.R."/>
            <person name="Leites L."/>
            <person name="Islam-Faridi N."/>
            <person name="Romero-Severson J."/>
            <person name="DeLeo V.L."/>
            <person name="Lucas S.M."/>
            <person name="Lazic D."/>
            <person name="Gailing O."/>
            <person name="Carlson J."/>
            <person name="Staton M."/>
        </authorList>
    </citation>
    <scope>NUCLEOTIDE SEQUENCE [LARGE SCALE GENOMIC DNA]</scope>
    <source>
        <strain evidence="6">Pseudo-F2</strain>
    </source>
</reference>
<evidence type="ECO:0000256" key="2">
    <source>
        <dbReference type="PROSITE-ProRule" id="PRU00285"/>
    </source>
</evidence>
<dbReference type="Pfam" id="PF00011">
    <property type="entry name" value="HSP20"/>
    <property type="match status" value="1"/>
</dbReference>
<evidence type="ECO:0000256" key="3">
    <source>
        <dbReference type="RuleBase" id="RU003616"/>
    </source>
</evidence>
<dbReference type="CDD" id="cd06464">
    <property type="entry name" value="ACD_sHsps-like"/>
    <property type="match status" value="1"/>
</dbReference>
<dbReference type="AlphaFoldDB" id="A0AAN7EQY8"/>
<evidence type="ECO:0000313" key="6">
    <source>
        <dbReference type="EMBL" id="KAK4577857.1"/>
    </source>
</evidence>
<evidence type="ECO:0000259" key="5">
    <source>
        <dbReference type="PROSITE" id="PS01031"/>
    </source>
</evidence>
<sequence>MEIQAARRRINLIAAHFSPTDDISVTNVLPMNCSSSLNSVLRRCDNRMFFARQGSVSQANFMRQATIEENGSSEQATIEENCNSSLNSVIQRCDNRMFFARQGSVSQANFMRQATTEEINPAESDLPFKPSGYKGSYNDSEAPLFSRPVKKEPDFANVAQPVVQGCMLTVPEPPKFAGPGRRTSGSKKLHSKKKIHSSESNGIEWSPRMDVAESGCNYVVTVEIPGVNRHDIRVEIDDQKLTVQGRRSTQYWKVSGFSNDSISAYHKQEILQGPYQVVWPLPANVNKDSVSAEFLDGFLQIIIPKI</sequence>
<dbReference type="InterPro" id="IPR002068">
    <property type="entry name" value="A-crystallin/Hsp20_dom"/>
</dbReference>
<keyword evidence="7" id="KW-1185">Reference proteome</keyword>
<feature type="region of interest" description="Disordered" evidence="4">
    <location>
        <begin position="173"/>
        <end position="201"/>
    </location>
</feature>
<dbReference type="EMBL" id="JAXUIC010000008">
    <property type="protein sequence ID" value="KAK4577857.1"/>
    <property type="molecule type" value="Genomic_DNA"/>
</dbReference>
<dbReference type="SUPFAM" id="SSF49764">
    <property type="entry name" value="HSP20-like chaperones"/>
    <property type="match status" value="1"/>
</dbReference>
<feature type="compositionally biased region" description="Basic residues" evidence="4">
    <location>
        <begin position="184"/>
        <end position="195"/>
    </location>
</feature>